<organism evidence="4 5">
    <name type="scientific">Spongisporangium articulatum</name>
    <dbReference type="NCBI Taxonomy" id="3362603"/>
    <lineage>
        <taxon>Bacteria</taxon>
        <taxon>Bacillati</taxon>
        <taxon>Actinomycetota</taxon>
        <taxon>Actinomycetes</taxon>
        <taxon>Kineosporiales</taxon>
        <taxon>Kineosporiaceae</taxon>
        <taxon>Spongisporangium</taxon>
    </lineage>
</organism>
<gene>
    <name evidence="4" type="ORF">ACIB24_21030</name>
</gene>
<evidence type="ECO:0000313" key="4">
    <source>
        <dbReference type="EMBL" id="MFI7589558.1"/>
    </source>
</evidence>
<evidence type="ECO:0000313" key="5">
    <source>
        <dbReference type="Proteomes" id="UP001612915"/>
    </source>
</evidence>
<dbReference type="EMBL" id="JBITLV010000008">
    <property type="protein sequence ID" value="MFI7589558.1"/>
    <property type="molecule type" value="Genomic_DNA"/>
</dbReference>
<dbReference type="Gene3D" id="3.40.50.2000">
    <property type="entry name" value="Glycogen Phosphorylase B"/>
    <property type="match status" value="2"/>
</dbReference>
<keyword evidence="2 4" id="KW-0808">Transferase</keyword>
<evidence type="ECO:0000259" key="3">
    <source>
        <dbReference type="Pfam" id="PF13439"/>
    </source>
</evidence>
<dbReference type="GO" id="GO:0016757">
    <property type="term" value="F:glycosyltransferase activity"/>
    <property type="evidence" value="ECO:0007669"/>
    <property type="project" value="UniProtKB-KW"/>
</dbReference>
<reference evidence="4 5" key="1">
    <citation type="submission" date="2024-10" db="EMBL/GenBank/DDBJ databases">
        <title>The Natural Products Discovery Center: Release of the First 8490 Sequenced Strains for Exploring Actinobacteria Biosynthetic Diversity.</title>
        <authorList>
            <person name="Kalkreuter E."/>
            <person name="Kautsar S.A."/>
            <person name="Yang D."/>
            <person name="Bader C.D."/>
            <person name="Teijaro C.N."/>
            <person name="Fluegel L."/>
            <person name="Davis C.M."/>
            <person name="Simpson J.R."/>
            <person name="Lauterbach L."/>
            <person name="Steele A.D."/>
            <person name="Gui C."/>
            <person name="Meng S."/>
            <person name="Li G."/>
            <person name="Viehrig K."/>
            <person name="Ye F."/>
            <person name="Su P."/>
            <person name="Kiefer A.F."/>
            <person name="Nichols A."/>
            <person name="Cepeda A.J."/>
            <person name="Yan W."/>
            <person name="Fan B."/>
            <person name="Jiang Y."/>
            <person name="Adhikari A."/>
            <person name="Zheng C.-J."/>
            <person name="Schuster L."/>
            <person name="Cowan T.M."/>
            <person name="Smanski M.J."/>
            <person name="Chevrette M.G."/>
            <person name="De Carvalho L.P.S."/>
            <person name="Shen B."/>
        </authorList>
    </citation>
    <scope>NUCLEOTIDE SEQUENCE [LARGE SCALE GENOMIC DNA]</scope>
    <source>
        <strain evidence="4 5">NPDC049639</strain>
    </source>
</reference>
<dbReference type="InterPro" id="IPR028098">
    <property type="entry name" value="Glyco_trans_4-like_N"/>
</dbReference>
<protein>
    <submittedName>
        <fullName evidence="4">Glycosyltransferase</fullName>
        <ecNumber evidence="4">2.4.-.-</ecNumber>
    </submittedName>
</protein>
<sequence>MTDTLQPAVATPFPSVDLRPTDWTVTHDFAFVFGGAEWVTRVLSEQLLPGSTTKVLTGDPTISARLNAQGAVTQVLPEWVNKETYRLATPLYPRMISRLPRIEGNVLASSYAFAHHLRGTGRTVVYCHSPLRQAWTGSAAYQQQGPVVERAATRLLGANLRRRDSEAAAQADTYIATSRAVQRRLAAFYGRDDAPIIPPPVDDSIFYRTDTPREDFYLFVGRITEPYKQLGLLLRTFGYLPRKRLVVVGDGRDRARLEARAPGNVTFLGWQSPTEVAALYNRARALIFPSEDDFGLVPVEAMSCGLPVIAYGAGGALDTVEAGTTGLFFHQQTPVMVTKAITEFEALDWDEELVIRRAARFSRAAFLDRMREALADA</sequence>
<proteinExistence type="predicted"/>
<dbReference type="Pfam" id="PF13692">
    <property type="entry name" value="Glyco_trans_1_4"/>
    <property type="match status" value="1"/>
</dbReference>
<feature type="domain" description="Glycosyltransferase subfamily 4-like N-terminal" evidence="3">
    <location>
        <begin position="34"/>
        <end position="203"/>
    </location>
</feature>
<keyword evidence="1 4" id="KW-0328">Glycosyltransferase</keyword>
<evidence type="ECO:0000256" key="1">
    <source>
        <dbReference type="ARBA" id="ARBA00022676"/>
    </source>
</evidence>
<name>A0ABW8AT34_9ACTN</name>
<comment type="caution">
    <text evidence="4">The sequence shown here is derived from an EMBL/GenBank/DDBJ whole genome shotgun (WGS) entry which is preliminary data.</text>
</comment>
<dbReference type="PANTHER" id="PTHR45947">
    <property type="entry name" value="SULFOQUINOVOSYL TRANSFERASE SQD2"/>
    <property type="match status" value="1"/>
</dbReference>
<dbReference type="EC" id="2.4.-.-" evidence="4"/>
<dbReference type="Proteomes" id="UP001612915">
    <property type="component" value="Unassembled WGS sequence"/>
</dbReference>
<dbReference type="InterPro" id="IPR050194">
    <property type="entry name" value="Glycosyltransferase_grp1"/>
</dbReference>
<evidence type="ECO:0000256" key="2">
    <source>
        <dbReference type="ARBA" id="ARBA00022679"/>
    </source>
</evidence>
<accession>A0ABW8AT34</accession>
<dbReference type="PANTHER" id="PTHR45947:SF3">
    <property type="entry name" value="SULFOQUINOVOSYL TRANSFERASE SQD2"/>
    <property type="match status" value="1"/>
</dbReference>
<dbReference type="Pfam" id="PF13439">
    <property type="entry name" value="Glyco_transf_4"/>
    <property type="match status" value="1"/>
</dbReference>
<keyword evidence="5" id="KW-1185">Reference proteome</keyword>
<dbReference type="SUPFAM" id="SSF53756">
    <property type="entry name" value="UDP-Glycosyltransferase/glycogen phosphorylase"/>
    <property type="match status" value="1"/>
</dbReference>
<dbReference type="RefSeq" id="WP_398284162.1">
    <property type="nucleotide sequence ID" value="NZ_JBITLV010000008.1"/>
</dbReference>